<evidence type="ECO:0000313" key="2">
    <source>
        <dbReference type="EMBL" id="EKC59821.1"/>
    </source>
</evidence>
<proteinExistence type="inferred from homology"/>
<dbReference type="PANTHER" id="PTHR30344">
    <property type="entry name" value="6-PHOSPHOGLUCONOLACTONASE-RELATED"/>
    <property type="match status" value="1"/>
</dbReference>
<dbReference type="SUPFAM" id="SSF101898">
    <property type="entry name" value="NHL repeat"/>
    <property type="match status" value="1"/>
</dbReference>
<evidence type="ECO:0000256" key="1">
    <source>
        <dbReference type="ARBA" id="ARBA00005564"/>
    </source>
</evidence>
<feature type="non-terminal residue" evidence="2">
    <location>
        <position position="1"/>
    </location>
</feature>
<organism evidence="2">
    <name type="scientific">human gut metagenome</name>
    <dbReference type="NCBI Taxonomy" id="408170"/>
    <lineage>
        <taxon>unclassified sequences</taxon>
        <taxon>metagenomes</taxon>
        <taxon>organismal metagenomes</taxon>
    </lineage>
</organism>
<dbReference type="Gene3D" id="2.130.10.10">
    <property type="entry name" value="YVTN repeat-like/Quinoprotein amine dehydrogenase"/>
    <property type="match status" value="1"/>
</dbReference>
<accession>K1TKQ1</accession>
<dbReference type="InterPro" id="IPR019405">
    <property type="entry name" value="Lactonase_7-beta_prop"/>
</dbReference>
<dbReference type="Pfam" id="PF10282">
    <property type="entry name" value="Lactonase"/>
    <property type="match status" value="1"/>
</dbReference>
<reference evidence="2" key="1">
    <citation type="journal article" date="2013" name="Environ. Microbiol.">
        <title>Microbiota from the distal guts of lean and obese adolescents exhibit partial functional redundancy besides clear differences in community structure.</title>
        <authorList>
            <person name="Ferrer M."/>
            <person name="Ruiz A."/>
            <person name="Lanza F."/>
            <person name="Haange S.B."/>
            <person name="Oberbach A."/>
            <person name="Till H."/>
            <person name="Bargiela R."/>
            <person name="Campoy C."/>
            <person name="Segura M.T."/>
            <person name="Richter M."/>
            <person name="von Bergen M."/>
            <person name="Seifert J."/>
            <person name="Suarez A."/>
        </authorList>
    </citation>
    <scope>NUCLEOTIDE SEQUENCE</scope>
</reference>
<dbReference type="EMBL" id="AJWY01008937">
    <property type="protein sequence ID" value="EKC59821.1"/>
    <property type="molecule type" value="Genomic_DNA"/>
</dbReference>
<dbReference type="InterPro" id="IPR015943">
    <property type="entry name" value="WD40/YVTN_repeat-like_dom_sf"/>
</dbReference>
<dbReference type="PANTHER" id="PTHR30344:SF1">
    <property type="entry name" value="6-PHOSPHOGLUCONOLACTONASE"/>
    <property type="match status" value="1"/>
</dbReference>
<comment type="caution">
    <text evidence="2">The sequence shown here is derived from an EMBL/GenBank/DDBJ whole genome shotgun (WGS) entry which is preliminary data.</text>
</comment>
<dbReference type="AlphaFoldDB" id="K1TKQ1"/>
<comment type="similarity">
    <text evidence="1">Belongs to the cycloisomerase 2 family.</text>
</comment>
<dbReference type="InterPro" id="IPR050282">
    <property type="entry name" value="Cycloisomerase_2"/>
</dbReference>
<sequence>ERADLNDILFFAIHFGNTSTDGIYRIDLGRNDSRETLAAPLKNLEWACIAPNGILYAVGQEESGGSYIQSFYLKQLTGELFFLEKSCFPWRGISHMSFWEQGKALLIAVYGEQMVVSVDVAEGRIGKESGRVIFKGNGPVVSRQEASHPHFVKWMQEECWIADLGADAVYHSSESQLWGNRDNWRIEQQPRGSGPRFLE</sequence>
<gene>
    <name evidence="2" type="ORF">LEA_13185</name>
</gene>
<protein>
    <submittedName>
        <fullName evidence="2">6-phosphogluconolactonase</fullName>
    </submittedName>
</protein>
<name>K1TKQ1_9ZZZZ</name>
<feature type="non-terminal residue" evidence="2">
    <location>
        <position position="199"/>
    </location>
</feature>
<dbReference type="GO" id="GO:0017057">
    <property type="term" value="F:6-phosphogluconolactonase activity"/>
    <property type="evidence" value="ECO:0007669"/>
    <property type="project" value="TreeGrafter"/>
</dbReference>